<dbReference type="GO" id="GO:0051537">
    <property type="term" value="F:2 iron, 2 sulfur cluster binding"/>
    <property type="evidence" value="ECO:0007669"/>
    <property type="project" value="UniProtKB-KW"/>
</dbReference>
<feature type="binding site" evidence="20">
    <location>
        <position position="132"/>
    </location>
    <ligand>
        <name>[2Fe-2S] cluster</name>
        <dbReference type="ChEBI" id="CHEBI:190135"/>
        <label>2</label>
    </ligand>
</feature>
<dbReference type="GO" id="GO:0071949">
    <property type="term" value="F:FAD binding"/>
    <property type="evidence" value="ECO:0007669"/>
    <property type="project" value="InterPro"/>
</dbReference>
<dbReference type="EMBL" id="GBRD01004180">
    <property type="protein sequence ID" value="JAG61641.1"/>
    <property type="molecule type" value="Transcribed_RNA"/>
</dbReference>
<evidence type="ECO:0000256" key="10">
    <source>
        <dbReference type="ARBA" id="ARBA00023002"/>
    </source>
</evidence>
<evidence type="ECO:0000256" key="2">
    <source>
        <dbReference type="ARBA" id="ARBA00004275"/>
    </source>
</evidence>
<dbReference type="Gene3D" id="3.90.1170.50">
    <property type="entry name" value="Aldehyde oxidase/xanthine dehydrogenase, a/b hammerhead"/>
    <property type="match status" value="1"/>
</dbReference>
<comment type="cofactor">
    <cofactor evidence="1 19">
        <name>FAD</name>
        <dbReference type="ChEBI" id="CHEBI:57692"/>
    </cofactor>
</comment>
<dbReference type="InterPro" id="IPR046867">
    <property type="entry name" value="AldOxase/xan_DH_MoCoBD2"/>
</dbReference>
<evidence type="ECO:0000259" key="21">
    <source>
        <dbReference type="PROSITE" id="PS51387"/>
    </source>
</evidence>
<comment type="subunit">
    <text evidence="4">Homodimer.</text>
</comment>
<evidence type="ECO:0000256" key="20">
    <source>
        <dbReference type="PIRSR" id="PIRSR000127-3"/>
    </source>
</evidence>
<dbReference type="Pfam" id="PF02738">
    <property type="entry name" value="MoCoBD_1"/>
    <property type="match status" value="1"/>
</dbReference>
<evidence type="ECO:0000256" key="19">
    <source>
        <dbReference type="PIRSR" id="PIRSR000127-2"/>
    </source>
</evidence>
<evidence type="ECO:0000256" key="5">
    <source>
        <dbReference type="ARBA" id="ARBA00022505"/>
    </source>
</evidence>
<evidence type="ECO:0000256" key="6">
    <source>
        <dbReference type="ARBA" id="ARBA00022630"/>
    </source>
</evidence>
<feature type="binding site" evidence="20">
    <location>
        <position position="791"/>
    </location>
    <ligand>
        <name>Mo-molybdopterin</name>
        <dbReference type="ChEBI" id="CHEBI:71302"/>
    </ligand>
    <ligandPart>
        <name>Mo</name>
        <dbReference type="ChEBI" id="CHEBI:28685"/>
    </ligandPart>
</feature>
<dbReference type="InterPro" id="IPR036010">
    <property type="entry name" value="2Fe-2S_ferredoxin-like_sf"/>
</dbReference>
<organism evidence="22">
    <name type="scientific">Lygus hesperus</name>
    <name type="common">Western plant bug</name>
    <dbReference type="NCBI Taxonomy" id="30085"/>
    <lineage>
        <taxon>Eukaryota</taxon>
        <taxon>Metazoa</taxon>
        <taxon>Ecdysozoa</taxon>
        <taxon>Arthropoda</taxon>
        <taxon>Hexapoda</taxon>
        <taxon>Insecta</taxon>
        <taxon>Pterygota</taxon>
        <taxon>Neoptera</taxon>
        <taxon>Paraneoptera</taxon>
        <taxon>Hemiptera</taxon>
        <taxon>Heteroptera</taxon>
        <taxon>Panheteroptera</taxon>
        <taxon>Cimicomorpha</taxon>
        <taxon>Miridae</taxon>
        <taxon>Mirini</taxon>
        <taxon>Lygus</taxon>
    </lineage>
</organism>
<comment type="cofactor">
    <cofactor evidence="20">
        <name>[2Fe-2S] cluster</name>
        <dbReference type="ChEBI" id="CHEBI:190135"/>
    </cofactor>
    <text evidence="20">Binds 2 [2Fe-2S] clusters.</text>
</comment>
<keyword evidence="9 19" id="KW-0274">FAD</keyword>
<feature type="binding site" evidence="20">
    <location>
        <position position="903"/>
    </location>
    <ligand>
        <name>Mo-molybdopterin</name>
        <dbReference type="ChEBI" id="CHEBI:71302"/>
    </ligand>
    <ligandPart>
        <name>Mo</name>
        <dbReference type="ChEBI" id="CHEBI:28685"/>
    </ligandPart>
</feature>
<keyword evidence="11 20" id="KW-0408">Iron</keyword>
<dbReference type="InterPro" id="IPR008274">
    <property type="entry name" value="AldOxase/xan_DH_MoCoBD1"/>
</dbReference>
<keyword evidence="5 20" id="KW-0500">Molybdenum</keyword>
<dbReference type="InterPro" id="IPR005107">
    <property type="entry name" value="CO_DH_flav_C"/>
</dbReference>
<comment type="subcellular location">
    <subcellularLocation>
        <location evidence="2">Peroxisome</location>
    </subcellularLocation>
</comment>
<dbReference type="PROSITE" id="PS51387">
    <property type="entry name" value="FAD_PCMH"/>
    <property type="match status" value="1"/>
</dbReference>
<dbReference type="GO" id="GO:0050302">
    <property type="term" value="F:indole-3-acetaldehyde oxidase activity"/>
    <property type="evidence" value="ECO:0007669"/>
    <property type="project" value="UniProtKB-EC"/>
</dbReference>
<dbReference type="GO" id="GO:0005777">
    <property type="term" value="C:peroxisome"/>
    <property type="evidence" value="ECO:0007669"/>
    <property type="project" value="UniProtKB-SubCell"/>
</dbReference>
<dbReference type="Pfam" id="PF00111">
    <property type="entry name" value="Fer2"/>
    <property type="match status" value="1"/>
</dbReference>
<evidence type="ECO:0000256" key="14">
    <source>
        <dbReference type="ARBA" id="ARBA00023140"/>
    </source>
</evidence>
<dbReference type="Gene3D" id="3.10.20.30">
    <property type="match status" value="1"/>
</dbReference>
<comment type="cofactor">
    <cofactor evidence="20">
        <name>Mo-molybdopterin</name>
        <dbReference type="ChEBI" id="CHEBI:71302"/>
    </cofactor>
    <text evidence="20">Binds 1 Mo-molybdopterin (Mo-MPT) cofactor per subunit.</text>
</comment>
<dbReference type="Pfam" id="PF00941">
    <property type="entry name" value="FAD_binding_5"/>
    <property type="match status" value="1"/>
</dbReference>
<evidence type="ECO:0000256" key="17">
    <source>
        <dbReference type="ARBA" id="ARBA00072265"/>
    </source>
</evidence>
<feature type="active site" description="Proton acceptor" evidence="18">
    <location>
        <position position="1229"/>
    </location>
</feature>
<dbReference type="InterPro" id="IPR002888">
    <property type="entry name" value="2Fe-2S-bd"/>
</dbReference>
<dbReference type="InterPro" id="IPR006058">
    <property type="entry name" value="2Fe2S_fd_BS"/>
</dbReference>
<dbReference type="FunFam" id="3.30.390.50:FF:000003">
    <property type="entry name" value="Aldehyde oxidase1"/>
    <property type="match status" value="1"/>
</dbReference>
<dbReference type="GO" id="GO:0005506">
    <property type="term" value="F:iron ion binding"/>
    <property type="evidence" value="ECO:0007669"/>
    <property type="project" value="InterPro"/>
</dbReference>
<dbReference type="PROSITE" id="PS00197">
    <property type="entry name" value="2FE2S_FER_1"/>
    <property type="match status" value="1"/>
</dbReference>
<dbReference type="Pfam" id="PF01799">
    <property type="entry name" value="Fer2_2"/>
    <property type="match status" value="1"/>
</dbReference>
<evidence type="ECO:0000313" key="22">
    <source>
        <dbReference type="EMBL" id="JAG61641.1"/>
    </source>
</evidence>
<evidence type="ECO:0000256" key="18">
    <source>
        <dbReference type="PIRSR" id="PIRSR000127-1"/>
    </source>
</evidence>
<feature type="binding site" evidence="20">
    <location>
        <position position="1056"/>
    </location>
    <ligand>
        <name>Mo-molybdopterin</name>
        <dbReference type="ChEBI" id="CHEBI:71302"/>
    </ligand>
    <ligandPart>
        <name>Mo</name>
        <dbReference type="ChEBI" id="CHEBI:28685"/>
    </ligandPart>
</feature>
<feature type="binding site" evidence="20">
    <location>
        <position position="760"/>
    </location>
    <ligand>
        <name>Mo-molybdopterin</name>
        <dbReference type="ChEBI" id="CHEBI:71302"/>
    </ligand>
    <ligandPart>
        <name>Mo</name>
        <dbReference type="ChEBI" id="CHEBI:28685"/>
    </ligandPart>
</feature>
<dbReference type="CDD" id="cd00207">
    <property type="entry name" value="fer2"/>
    <property type="match status" value="1"/>
</dbReference>
<dbReference type="SUPFAM" id="SSF56003">
    <property type="entry name" value="Molybdenum cofactor-binding domain"/>
    <property type="match status" value="1"/>
</dbReference>
<dbReference type="SUPFAM" id="SSF54292">
    <property type="entry name" value="2Fe-2S ferredoxin-like"/>
    <property type="match status" value="1"/>
</dbReference>
<dbReference type="Pfam" id="PF03450">
    <property type="entry name" value="CO_deh_flav_C"/>
    <property type="match status" value="1"/>
</dbReference>
<feature type="binding site" evidence="20">
    <location>
        <position position="67"/>
    </location>
    <ligand>
        <name>[2Fe-2S] cluster</name>
        <dbReference type="ChEBI" id="CHEBI:190135"/>
        <label>1</label>
    </ligand>
</feature>
<dbReference type="SUPFAM" id="SSF55447">
    <property type="entry name" value="CO dehydrogenase flavoprotein C-terminal domain-like"/>
    <property type="match status" value="1"/>
</dbReference>
<keyword evidence="6" id="KW-0285">Flavoprotein</keyword>
<feature type="binding site" evidence="20">
    <location>
        <position position="89"/>
    </location>
    <ligand>
        <name>[2Fe-2S] cluster</name>
        <dbReference type="ChEBI" id="CHEBI:190135"/>
        <label>1</label>
    </ligand>
</feature>
<keyword evidence="14" id="KW-0576">Peroxisome</keyword>
<evidence type="ECO:0000256" key="12">
    <source>
        <dbReference type="ARBA" id="ARBA00023014"/>
    </source>
</evidence>
<proteinExistence type="inferred from homology"/>
<evidence type="ECO:0000256" key="13">
    <source>
        <dbReference type="ARBA" id="ARBA00023027"/>
    </source>
</evidence>
<dbReference type="InterPro" id="IPR000674">
    <property type="entry name" value="Ald_Oxase/Xan_DH_a/b"/>
</dbReference>
<evidence type="ECO:0000256" key="3">
    <source>
        <dbReference type="ARBA" id="ARBA00006849"/>
    </source>
</evidence>
<sequence>MRSSRSYALWDDQGEEEDTVAALFINGEKHKVGRNVPVNESLNKFLRQRANLPGTKFMCKEGGCGACIVTVTTSDPVTGHEVSKAVNSCLYPVHACIGKSITTVEGLGNKYDGYNKVQAALATFYGTQCGYCSPGMVMNMYSLLLENPEITREEVENSFGGNICRCTGYRPILDAFTALAADAPERLTEKIKDIEDLLKPCSKDASGFCKGLCTEKCRETQSVQMAEVPTEILTKGGTWIRPTSIGEILSFFVRIGNQPYRLVAGSTAHGVYRVRDPDASYYIQVSSIKELQGYYLNGNFLEIGGNTTLSDSMKLMENIAKENPNKFGYLKTMRQHIDLIANVPIRNVGTIAGNLMIKNMHNEFPSDIFLLLETVDAKICIVDSKGMESKYSPAGFVLKDMHKCIITKIVFPALPSNQFRFQTFKIMPRAQNVHAYVNAGFLFQIDGNYRTISKPRIVYGGIASNFVHASETENFFHGKCLFDNSALKDGLGFLNQELKPTQYFDKDIRYTKNLAICLFYKFLLGLDPGRVKPQLRSGKGQLERPLSSSFHDIYKKPNWPENPKLPKVEGMIQCSGEAEFVNDLPPYPGELFAALVLARSAQSVLESVDPSPALAIPGVVAFYSEKDIPGINSFIFAEYISTCPEEVFCSGKVRYGGQPIGVIVANDQDLALKAADAVKISYSGKTTPFLTTKSVVESNEQSRIKKWMTLEPKDAIEIHKSKHTVRGEIETGEQYHFHMELQSCLCVPMEDGLQVFSSSQWMYNTQLAMSKFLNMSMNSVNMQVRRIGGGFGAKITRSAQVALACGLAAHKLRRPVRMVLSLETNMEAIGKRDPSYCSYEVSFDDSGKIQAMNADFYLDNGSYPNDPSNTLVLPGFQNHYNYSTWNLNIYDVISDIPGTAWMRGPGTIQGITAIETIMEHVAFTVGKDPQEVRLVNMGDEEVLLSNLMNSIKASSEYERRKREINAFNKVNRWRKKGIAMMSMKFPIEHYFSYHALVSIYGDDGSVSVTHGGVEMGQGLNTKVVQACAYALGVPVDMIQVKPTTTLTSPNNGMSGASVTSETCVYSVLKCAETLSKRLEPVRKKMNNPTWKELIKQAFTEGVDLMATGWYSHTTGNSEYSVYATVVTEVELDVLTGNYQILRVDLLEDAGESLSPKVDLGQIEGGFVQGLGYFLTEKIVYDTESGMNLSNRTWNYWPPGAKDIPIDWRITLAKDAPNPKGVLRSKSTGEPPICLAFSAVMALRHAIDSARSDAGLGGEWYKIDHPCSPQTAFLLAGTQLQHLEL</sequence>
<dbReference type="Gene3D" id="3.30.465.10">
    <property type="match status" value="1"/>
</dbReference>
<keyword evidence="13" id="KW-0520">NAD</keyword>
<dbReference type="InterPro" id="IPR001041">
    <property type="entry name" value="2Fe-2S_ferredoxin-type"/>
</dbReference>
<accession>A0A0K8T8C9</accession>
<protein>
    <recommendedName>
        <fullName evidence="17">Indole-3-acetaldehyde oxidase</fullName>
    </recommendedName>
</protein>
<dbReference type="Gene3D" id="3.30.390.50">
    <property type="entry name" value="CO dehydrogenase flavoprotein, C-terminal domain"/>
    <property type="match status" value="1"/>
</dbReference>
<keyword evidence="7 20" id="KW-0001">2Fe-2S</keyword>
<dbReference type="InterPro" id="IPR016208">
    <property type="entry name" value="Ald_Oxase/xanthine_DH-like"/>
</dbReference>
<dbReference type="PANTHER" id="PTHR11908:SF132">
    <property type="entry name" value="ALDEHYDE OXIDASE 1-RELATED"/>
    <property type="match status" value="1"/>
</dbReference>
<evidence type="ECO:0000256" key="8">
    <source>
        <dbReference type="ARBA" id="ARBA00022723"/>
    </source>
</evidence>
<feature type="binding site" evidence="19">
    <location>
        <position position="425"/>
    </location>
    <ligand>
        <name>FAD</name>
        <dbReference type="ChEBI" id="CHEBI:57692"/>
    </ligand>
</feature>
<dbReference type="SUPFAM" id="SSF54665">
    <property type="entry name" value="CO dehydrogenase molybdoprotein N-domain-like"/>
    <property type="match status" value="1"/>
</dbReference>
<dbReference type="InterPro" id="IPR037165">
    <property type="entry name" value="AldOxase/xan_DH_Mopterin-bd_sf"/>
</dbReference>
<evidence type="ECO:0000256" key="16">
    <source>
        <dbReference type="ARBA" id="ARBA00052415"/>
    </source>
</evidence>
<dbReference type="InterPro" id="IPR012675">
    <property type="entry name" value="Beta-grasp_dom_sf"/>
</dbReference>
<dbReference type="InterPro" id="IPR036318">
    <property type="entry name" value="FAD-bd_PCMH-like_sf"/>
</dbReference>
<evidence type="ECO:0000256" key="4">
    <source>
        <dbReference type="ARBA" id="ARBA00011738"/>
    </source>
</evidence>
<evidence type="ECO:0000256" key="1">
    <source>
        <dbReference type="ARBA" id="ARBA00001974"/>
    </source>
</evidence>
<evidence type="ECO:0000256" key="11">
    <source>
        <dbReference type="ARBA" id="ARBA00023004"/>
    </source>
</evidence>
<dbReference type="Pfam" id="PF20256">
    <property type="entry name" value="MoCoBD_2"/>
    <property type="match status" value="1"/>
</dbReference>
<keyword evidence="12 20" id="KW-0411">Iron-sulfur</keyword>
<dbReference type="PIRSF" id="PIRSF000127">
    <property type="entry name" value="Xanthine_DH"/>
    <property type="match status" value="1"/>
</dbReference>
<dbReference type="InterPro" id="IPR036683">
    <property type="entry name" value="CO_DH_flav_C_dom_sf"/>
</dbReference>
<dbReference type="InterPro" id="IPR036884">
    <property type="entry name" value="2Fe-2S-bd_dom_sf"/>
</dbReference>
<evidence type="ECO:0000256" key="9">
    <source>
        <dbReference type="ARBA" id="ARBA00022827"/>
    </source>
</evidence>
<dbReference type="Gene3D" id="1.10.150.120">
    <property type="entry name" value="[2Fe-2S]-binding domain"/>
    <property type="match status" value="1"/>
</dbReference>
<comment type="catalytic activity">
    <reaction evidence="16">
        <text>indole-3-acetaldehyde + O2 + H2O = (indol-3-yl)acetate + H2O2 + H(+)</text>
        <dbReference type="Rhea" id="RHEA:16277"/>
        <dbReference type="ChEBI" id="CHEBI:15377"/>
        <dbReference type="ChEBI" id="CHEBI:15378"/>
        <dbReference type="ChEBI" id="CHEBI:15379"/>
        <dbReference type="ChEBI" id="CHEBI:16240"/>
        <dbReference type="ChEBI" id="CHEBI:18086"/>
        <dbReference type="ChEBI" id="CHEBI:30854"/>
        <dbReference type="EC" id="1.2.3.7"/>
    </reaction>
</comment>
<dbReference type="FunFam" id="3.30.365.10:FF:000001">
    <property type="entry name" value="Xanthine dehydrogenase oxidase"/>
    <property type="match status" value="1"/>
</dbReference>
<dbReference type="InterPro" id="IPR016166">
    <property type="entry name" value="FAD-bd_PCMH"/>
</dbReference>
<dbReference type="PANTHER" id="PTHR11908">
    <property type="entry name" value="XANTHINE DEHYDROGENASE"/>
    <property type="match status" value="1"/>
</dbReference>
<evidence type="ECO:0000256" key="15">
    <source>
        <dbReference type="ARBA" id="ARBA00034078"/>
    </source>
</evidence>
<feature type="binding site" evidence="20">
    <location>
        <position position="129"/>
    </location>
    <ligand>
        <name>[2Fe-2S] cluster</name>
        <dbReference type="ChEBI" id="CHEBI:190135"/>
        <label>2</label>
    </ligand>
</feature>
<dbReference type="SMART" id="SM01008">
    <property type="entry name" value="Ald_Xan_dh_C"/>
    <property type="match status" value="1"/>
</dbReference>
<comment type="cofactor">
    <cofactor evidence="15">
        <name>[2Fe-2S] cluster</name>
        <dbReference type="ChEBI" id="CHEBI:190135"/>
    </cofactor>
</comment>
<feature type="binding site" evidence="20">
    <location>
        <position position="166"/>
    </location>
    <ligand>
        <name>[2Fe-2S] cluster</name>
        <dbReference type="ChEBI" id="CHEBI:190135"/>
        <label>2</label>
    </ligand>
</feature>
<dbReference type="FunFam" id="3.10.20.30:FF:000012">
    <property type="entry name" value="Xanthine dehydrogenase/oxidase"/>
    <property type="match status" value="1"/>
</dbReference>
<dbReference type="Pfam" id="PF01315">
    <property type="entry name" value="Ald_Xan_dh_C"/>
    <property type="match status" value="1"/>
</dbReference>
<dbReference type="FunFam" id="3.30.465.10:FF:000013">
    <property type="entry name" value="Aldehyde oxidase"/>
    <property type="match status" value="1"/>
</dbReference>
<dbReference type="SUPFAM" id="SSF56176">
    <property type="entry name" value="FAD-binding/transporter-associated domain-like"/>
    <property type="match status" value="1"/>
</dbReference>
<evidence type="ECO:0000256" key="7">
    <source>
        <dbReference type="ARBA" id="ARBA00022714"/>
    </source>
</evidence>
<comment type="similarity">
    <text evidence="3">Belongs to the xanthine dehydrogenase family.</text>
</comment>
<reference evidence="22" key="1">
    <citation type="submission" date="2014-09" db="EMBL/GenBank/DDBJ databases">
        <authorList>
            <person name="Magalhaes I.L.F."/>
            <person name="Oliveira U."/>
            <person name="Santos F.R."/>
            <person name="Vidigal T.H.D.A."/>
            <person name="Brescovit A.D."/>
            <person name="Santos A.J."/>
        </authorList>
    </citation>
    <scope>NUCLEOTIDE SEQUENCE</scope>
</reference>
<feature type="domain" description="FAD-binding PCMH-type" evidence="21">
    <location>
        <begin position="232"/>
        <end position="416"/>
    </location>
</feature>
<keyword evidence="10" id="KW-0560">Oxidoreductase</keyword>
<feature type="binding site" evidence="20">
    <location>
        <position position="64"/>
    </location>
    <ligand>
        <name>[2Fe-2S] cluster</name>
        <dbReference type="ChEBI" id="CHEBI:190135"/>
        <label>1</label>
    </ligand>
</feature>
<dbReference type="Gene3D" id="3.30.365.10">
    <property type="entry name" value="Aldehyde oxidase/xanthine dehydrogenase, molybdopterin binding domain"/>
    <property type="match status" value="4"/>
</dbReference>
<keyword evidence="8 20" id="KW-0479">Metal-binding</keyword>
<dbReference type="FunFam" id="3.30.365.10:FF:000008">
    <property type="entry name" value="Aldehyde oxidase1"/>
    <property type="match status" value="1"/>
</dbReference>
<dbReference type="SMART" id="SM01092">
    <property type="entry name" value="CO_deh_flav_C"/>
    <property type="match status" value="1"/>
</dbReference>
<dbReference type="InterPro" id="IPR016169">
    <property type="entry name" value="FAD-bd_PCMH_sub2"/>
</dbReference>
<dbReference type="InterPro" id="IPR036856">
    <property type="entry name" value="Ald_Oxase/Xan_DH_a/b_sf"/>
</dbReference>
<name>A0A0K8T8C9_LYGHE</name>
<feature type="binding site" evidence="20">
    <location>
        <position position="59"/>
    </location>
    <ligand>
        <name>[2Fe-2S] cluster</name>
        <dbReference type="ChEBI" id="CHEBI:190135"/>
        <label>1</label>
    </ligand>
</feature>
<feature type="binding site" evidence="20">
    <location>
        <position position="164"/>
    </location>
    <ligand>
        <name>[2Fe-2S] cluster</name>
        <dbReference type="ChEBI" id="CHEBI:190135"/>
        <label>2</label>
    </ligand>
</feature>
<dbReference type="InterPro" id="IPR002346">
    <property type="entry name" value="Mopterin_DH_FAD-bd"/>
</dbReference>
<dbReference type="SUPFAM" id="SSF47741">
    <property type="entry name" value="CO dehydrogenase ISP C-domain like"/>
    <property type="match status" value="1"/>
</dbReference>